<dbReference type="GO" id="GO:0005524">
    <property type="term" value="F:ATP binding"/>
    <property type="evidence" value="ECO:0007669"/>
    <property type="project" value="UniProtKB-KW"/>
</dbReference>
<comment type="caution">
    <text evidence="15">The sequence shown here is derived from an EMBL/GenBank/DDBJ whole genome shotgun (WGS) entry which is preliminary data.</text>
</comment>
<feature type="domain" description="PAS" evidence="13">
    <location>
        <begin position="209"/>
        <end position="262"/>
    </location>
</feature>
<evidence type="ECO:0000256" key="3">
    <source>
        <dbReference type="ARBA" id="ARBA00012438"/>
    </source>
</evidence>
<feature type="region of interest" description="Disordered" evidence="11">
    <location>
        <begin position="60"/>
        <end position="79"/>
    </location>
</feature>
<evidence type="ECO:0000313" key="16">
    <source>
        <dbReference type="Proteomes" id="UP000256845"/>
    </source>
</evidence>
<keyword evidence="6" id="KW-0547">Nucleotide-binding</keyword>
<keyword evidence="5" id="KW-0808">Transferase</keyword>
<evidence type="ECO:0000256" key="5">
    <source>
        <dbReference type="ARBA" id="ARBA00022679"/>
    </source>
</evidence>
<keyword evidence="8" id="KW-0067">ATP-binding</keyword>
<evidence type="ECO:0000256" key="4">
    <source>
        <dbReference type="ARBA" id="ARBA00022553"/>
    </source>
</evidence>
<dbReference type="EMBL" id="QRDW01000002">
    <property type="protein sequence ID" value="RED52353.1"/>
    <property type="molecule type" value="Genomic_DNA"/>
</dbReference>
<keyword evidence="16" id="KW-1185">Reference proteome</keyword>
<gene>
    <name evidence="15" type="ORF">DFP90_102373</name>
</gene>
<keyword evidence="9" id="KW-0902">Two-component regulatory system</keyword>
<dbReference type="AlphaFoldDB" id="A0A3D9HS62"/>
<dbReference type="SUPFAM" id="SSF47384">
    <property type="entry name" value="Homodimeric domain of signal transducing histidine kinase"/>
    <property type="match status" value="1"/>
</dbReference>
<organism evidence="15 16">
    <name type="scientific">Aestuariispira insulae</name>
    <dbReference type="NCBI Taxonomy" id="1461337"/>
    <lineage>
        <taxon>Bacteria</taxon>
        <taxon>Pseudomonadati</taxon>
        <taxon>Pseudomonadota</taxon>
        <taxon>Alphaproteobacteria</taxon>
        <taxon>Rhodospirillales</taxon>
        <taxon>Kiloniellaceae</taxon>
        <taxon>Aestuariispira</taxon>
    </lineage>
</organism>
<dbReference type="GO" id="GO:0009927">
    <property type="term" value="F:histidine phosphotransfer kinase activity"/>
    <property type="evidence" value="ECO:0007669"/>
    <property type="project" value="TreeGrafter"/>
</dbReference>
<dbReference type="InterPro" id="IPR000014">
    <property type="entry name" value="PAS"/>
</dbReference>
<dbReference type="Gene3D" id="1.10.287.130">
    <property type="match status" value="1"/>
</dbReference>
<dbReference type="CDD" id="cd00130">
    <property type="entry name" value="PAS"/>
    <property type="match status" value="2"/>
</dbReference>
<dbReference type="InterPro" id="IPR036097">
    <property type="entry name" value="HisK_dim/P_sf"/>
</dbReference>
<dbReference type="InterPro" id="IPR003661">
    <property type="entry name" value="HisK_dim/P_dom"/>
</dbReference>
<evidence type="ECO:0000256" key="1">
    <source>
        <dbReference type="ARBA" id="ARBA00000085"/>
    </source>
</evidence>
<dbReference type="Pfam" id="PF13426">
    <property type="entry name" value="PAS_9"/>
    <property type="match status" value="2"/>
</dbReference>
<name>A0A3D9HS62_9PROT</name>
<dbReference type="PRINTS" id="PR00344">
    <property type="entry name" value="BCTRLSENSOR"/>
</dbReference>
<proteinExistence type="predicted"/>
<dbReference type="InterPro" id="IPR004358">
    <property type="entry name" value="Sig_transdc_His_kin-like_C"/>
</dbReference>
<dbReference type="InterPro" id="IPR036890">
    <property type="entry name" value="HATPase_C_sf"/>
</dbReference>
<dbReference type="PROSITE" id="PS50109">
    <property type="entry name" value="HIS_KIN"/>
    <property type="match status" value="1"/>
</dbReference>
<sequence>MKAPNTRLTRMLAGTAVGLSLAGLTINSVYPLPLAGNILAASAGMLGLLFLLPGREAGTAARTNGTKDSSRPEGQPASPHLSLLSTLEYGYILCDSQLNILEFNAVIGDMLGIHKADFLAGCSLHEAFFRLAKTEALRLSEEDLEELDQRLKVFHGGGNMEFDVRTRHDSWLHIQLYHRPEPGDQNETVLVVVRDISQLKIHENDLRHSKSRMKDLAEVASDWFWEMDEELRFSYFSPRIKEFIGYDPSNILGKRRDELFYPGQLKQPEIQQHLKDLEQHRPFKDFRYTAALPDGTFREIMVSGLPVFDDQGAFTGYRGAGRDITAKVAAQEAALEANHQLKDQSHLFQTILDGLAQGIITFSKDLTMQTCNKRVIELFELDEKLRRPGTPMADIIRHNLEQGWLTNFDGDIEAQIEQRLEVLRIGGPGSDQFSHPDGRILEVYRNRLPDGTFILTYTDISSQLHHELELRKAKEEAEFANHAKSQFLANMSHELRTPLNAIIGFSEIIRDELYGTISHPEYKDFARDIHQSGTHLLEIISDLLDLSKIEAGQKDLNESEMCLREAAESCIHYVKQKAALNEVSIQIDKGEELPLLYADELIVRQVIINLMTNAVTFTRQGTITISAMMREDGGQRLSIADTGIGMDEHEISIALTPFAQVESHLTRHHEGTGLGLPLVVNLIKLHGGLIHVESEKNKGTTVHVDFPAERTLGKEPMAGGAHQ</sequence>
<dbReference type="InterPro" id="IPR003594">
    <property type="entry name" value="HATPase_dom"/>
</dbReference>
<dbReference type="GO" id="GO:0000155">
    <property type="term" value="F:phosphorelay sensor kinase activity"/>
    <property type="evidence" value="ECO:0007669"/>
    <property type="project" value="InterPro"/>
</dbReference>
<keyword evidence="7" id="KW-0418">Kinase</keyword>
<dbReference type="GO" id="GO:0005886">
    <property type="term" value="C:plasma membrane"/>
    <property type="evidence" value="ECO:0007669"/>
    <property type="project" value="TreeGrafter"/>
</dbReference>
<evidence type="ECO:0000313" key="15">
    <source>
        <dbReference type="EMBL" id="RED52353.1"/>
    </source>
</evidence>
<dbReference type="PROSITE" id="PS50113">
    <property type="entry name" value="PAC"/>
    <property type="match status" value="1"/>
</dbReference>
<dbReference type="PANTHER" id="PTHR43047:SF72">
    <property type="entry name" value="OSMOSENSING HISTIDINE PROTEIN KINASE SLN1"/>
    <property type="match status" value="1"/>
</dbReference>
<dbReference type="InterPro" id="IPR000700">
    <property type="entry name" value="PAS-assoc_C"/>
</dbReference>
<evidence type="ECO:0000256" key="6">
    <source>
        <dbReference type="ARBA" id="ARBA00022741"/>
    </source>
</evidence>
<keyword evidence="4" id="KW-0597">Phosphoprotein</keyword>
<dbReference type="Gene3D" id="3.30.450.20">
    <property type="entry name" value="PAS domain"/>
    <property type="match status" value="3"/>
</dbReference>
<keyword evidence="10" id="KW-0472">Membrane</keyword>
<evidence type="ECO:0000259" key="14">
    <source>
        <dbReference type="PROSITE" id="PS50113"/>
    </source>
</evidence>
<dbReference type="RefSeq" id="WP_115935894.1">
    <property type="nucleotide sequence ID" value="NZ_QRDW01000002.1"/>
</dbReference>
<dbReference type="InterPro" id="IPR005467">
    <property type="entry name" value="His_kinase_dom"/>
</dbReference>
<evidence type="ECO:0000259" key="12">
    <source>
        <dbReference type="PROSITE" id="PS50109"/>
    </source>
</evidence>
<evidence type="ECO:0000256" key="8">
    <source>
        <dbReference type="ARBA" id="ARBA00022840"/>
    </source>
</evidence>
<protein>
    <recommendedName>
        <fullName evidence="3">histidine kinase</fullName>
        <ecNumber evidence="3">2.7.13.3</ecNumber>
    </recommendedName>
</protein>
<comment type="catalytic activity">
    <reaction evidence="1">
        <text>ATP + protein L-histidine = ADP + protein N-phospho-L-histidine.</text>
        <dbReference type="EC" id="2.7.13.3"/>
    </reaction>
</comment>
<feature type="domain" description="PAC" evidence="14">
    <location>
        <begin position="284"/>
        <end position="336"/>
    </location>
</feature>
<dbReference type="InterPro" id="IPR001610">
    <property type="entry name" value="PAC"/>
</dbReference>
<dbReference type="PANTHER" id="PTHR43047">
    <property type="entry name" value="TWO-COMPONENT HISTIDINE PROTEIN KINASE"/>
    <property type="match status" value="1"/>
</dbReference>
<dbReference type="SMART" id="SM00387">
    <property type="entry name" value="HATPase_c"/>
    <property type="match status" value="1"/>
</dbReference>
<dbReference type="SMART" id="SM00388">
    <property type="entry name" value="HisKA"/>
    <property type="match status" value="1"/>
</dbReference>
<dbReference type="PROSITE" id="PS50112">
    <property type="entry name" value="PAS"/>
    <property type="match status" value="1"/>
</dbReference>
<evidence type="ECO:0000259" key="13">
    <source>
        <dbReference type="PROSITE" id="PS50112"/>
    </source>
</evidence>
<dbReference type="SMART" id="SM00086">
    <property type="entry name" value="PAC"/>
    <property type="match status" value="2"/>
</dbReference>
<feature type="domain" description="Histidine kinase" evidence="12">
    <location>
        <begin position="490"/>
        <end position="710"/>
    </location>
</feature>
<dbReference type="CDD" id="cd00082">
    <property type="entry name" value="HisKA"/>
    <property type="match status" value="1"/>
</dbReference>
<dbReference type="SUPFAM" id="SSF55874">
    <property type="entry name" value="ATPase domain of HSP90 chaperone/DNA topoisomerase II/histidine kinase"/>
    <property type="match status" value="1"/>
</dbReference>
<dbReference type="Pfam" id="PF12860">
    <property type="entry name" value="PAS_7"/>
    <property type="match status" value="1"/>
</dbReference>
<evidence type="ECO:0000256" key="7">
    <source>
        <dbReference type="ARBA" id="ARBA00022777"/>
    </source>
</evidence>
<dbReference type="SUPFAM" id="SSF55785">
    <property type="entry name" value="PYP-like sensor domain (PAS domain)"/>
    <property type="match status" value="3"/>
</dbReference>
<dbReference type="EC" id="2.7.13.3" evidence="3"/>
<dbReference type="Gene3D" id="3.30.565.10">
    <property type="entry name" value="Histidine kinase-like ATPase, C-terminal domain"/>
    <property type="match status" value="1"/>
</dbReference>
<dbReference type="Pfam" id="PF00512">
    <property type="entry name" value="HisKA"/>
    <property type="match status" value="1"/>
</dbReference>
<evidence type="ECO:0000256" key="2">
    <source>
        <dbReference type="ARBA" id="ARBA00004370"/>
    </source>
</evidence>
<comment type="subcellular location">
    <subcellularLocation>
        <location evidence="2">Membrane</location>
    </subcellularLocation>
</comment>
<accession>A0A3D9HS62</accession>
<dbReference type="SMART" id="SM00091">
    <property type="entry name" value="PAS"/>
    <property type="match status" value="3"/>
</dbReference>
<evidence type="ECO:0000256" key="9">
    <source>
        <dbReference type="ARBA" id="ARBA00023012"/>
    </source>
</evidence>
<dbReference type="Proteomes" id="UP000256845">
    <property type="component" value="Unassembled WGS sequence"/>
</dbReference>
<reference evidence="15 16" key="1">
    <citation type="submission" date="2018-07" db="EMBL/GenBank/DDBJ databases">
        <title>Genomic Encyclopedia of Type Strains, Phase III (KMG-III): the genomes of soil and plant-associated and newly described type strains.</title>
        <authorList>
            <person name="Whitman W."/>
        </authorList>
    </citation>
    <scope>NUCLEOTIDE SEQUENCE [LARGE SCALE GENOMIC DNA]</scope>
    <source>
        <strain evidence="15 16">CECT 8488</strain>
    </source>
</reference>
<dbReference type="Pfam" id="PF02518">
    <property type="entry name" value="HATPase_c"/>
    <property type="match status" value="1"/>
</dbReference>
<dbReference type="InterPro" id="IPR035965">
    <property type="entry name" value="PAS-like_dom_sf"/>
</dbReference>
<dbReference type="OrthoDB" id="8477705at2"/>
<dbReference type="FunFam" id="1.10.287.130:FF:000038">
    <property type="entry name" value="Sensory transduction histidine kinase"/>
    <property type="match status" value="1"/>
</dbReference>
<dbReference type="NCBIfam" id="TIGR00229">
    <property type="entry name" value="sensory_box"/>
    <property type="match status" value="1"/>
</dbReference>
<evidence type="ECO:0000256" key="11">
    <source>
        <dbReference type="SAM" id="MobiDB-lite"/>
    </source>
</evidence>
<evidence type="ECO:0000256" key="10">
    <source>
        <dbReference type="ARBA" id="ARBA00023136"/>
    </source>
</evidence>